<dbReference type="AlphaFoldDB" id="A0A4Q7YPS6"/>
<evidence type="ECO:0000256" key="1">
    <source>
        <dbReference type="ARBA" id="ARBA00023125"/>
    </source>
</evidence>
<evidence type="ECO:0000256" key="2">
    <source>
        <dbReference type="PROSITE-ProRule" id="PRU00169"/>
    </source>
</evidence>
<dbReference type="PROSITE" id="PS51755">
    <property type="entry name" value="OMPR_PHOB"/>
    <property type="match status" value="1"/>
</dbReference>
<dbReference type="GO" id="GO:0006355">
    <property type="term" value="P:regulation of DNA-templated transcription"/>
    <property type="evidence" value="ECO:0007669"/>
    <property type="project" value="InterPro"/>
</dbReference>
<gene>
    <name evidence="6" type="ORF">BDD14_1175</name>
</gene>
<sequence>MDESQGRLLIVEDDSALRRSLRTTLGSLGFDVAEASNGEEALTSVRMTEFEAIILDINMPGIGGIEACRRIRRILTKTPILVLTVRDSEDDKVDALEAGADDYVTKPFRTRELTARIRAAIRRFRAPETPEEMTIVNGAILLDPVRRRVERSGTEVHLTPREFDALAFLMARAGRPVTHARLLAVLRGPGFGDERSYLRVLIGQLRKKLEDDAANPTYLLTDSYIGYRFRAP</sequence>
<organism evidence="6 7">
    <name type="scientific">Edaphobacter modestus</name>
    <dbReference type="NCBI Taxonomy" id="388466"/>
    <lineage>
        <taxon>Bacteria</taxon>
        <taxon>Pseudomonadati</taxon>
        <taxon>Acidobacteriota</taxon>
        <taxon>Terriglobia</taxon>
        <taxon>Terriglobales</taxon>
        <taxon>Acidobacteriaceae</taxon>
        <taxon>Edaphobacter</taxon>
    </lineage>
</organism>
<dbReference type="GO" id="GO:0000976">
    <property type="term" value="F:transcription cis-regulatory region binding"/>
    <property type="evidence" value="ECO:0007669"/>
    <property type="project" value="TreeGrafter"/>
</dbReference>
<dbReference type="GO" id="GO:0032993">
    <property type="term" value="C:protein-DNA complex"/>
    <property type="evidence" value="ECO:0007669"/>
    <property type="project" value="TreeGrafter"/>
</dbReference>
<dbReference type="SUPFAM" id="SSF46894">
    <property type="entry name" value="C-terminal effector domain of the bipartite response regulators"/>
    <property type="match status" value="1"/>
</dbReference>
<dbReference type="GO" id="GO:0000156">
    <property type="term" value="F:phosphorelay response regulator activity"/>
    <property type="evidence" value="ECO:0007669"/>
    <property type="project" value="TreeGrafter"/>
</dbReference>
<feature type="modified residue" description="4-aspartylphosphate" evidence="2">
    <location>
        <position position="56"/>
    </location>
</feature>
<dbReference type="EMBL" id="SHKW01000001">
    <property type="protein sequence ID" value="RZU39782.1"/>
    <property type="molecule type" value="Genomic_DNA"/>
</dbReference>
<dbReference type="OrthoDB" id="9802426at2"/>
<dbReference type="SUPFAM" id="SSF52172">
    <property type="entry name" value="CheY-like"/>
    <property type="match status" value="1"/>
</dbReference>
<dbReference type="GO" id="GO:0005829">
    <property type="term" value="C:cytosol"/>
    <property type="evidence" value="ECO:0007669"/>
    <property type="project" value="TreeGrafter"/>
</dbReference>
<dbReference type="Gene3D" id="1.10.10.10">
    <property type="entry name" value="Winged helix-like DNA-binding domain superfamily/Winged helix DNA-binding domain"/>
    <property type="match status" value="1"/>
</dbReference>
<dbReference type="SMART" id="SM00448">
    <property type="entry name" value="REC"/>
    <property type="match status" value="1"/>
</dbReference>
<name>A0A4Q7YPS6_9BACT</name>
<proteinExistence type="predicted"/>
<evidence type="ECO:0000313" key="7">
    <source>
        <dbReference type="Proteomes" id="UP000292958"/>
    </source>
</evidence>
<feature type="domain" description="OmpR/PhoB-type" evidence="5">
    <location>
        <begin position="132"/>
        <end position="231"/>
    </location>
</feature>
<dbReference type="Gene3D" id="6.10.250.690">
    <property type="match status" value="1"/>
</dbReference>
<keyword evidence="7" id="KW-1185">Reference proteome</keyword>
<dbReference type="InterPro" id="IPR016032">
    <property type="entry name" value="Sig_transdc_resp-reg_C-effctor"/>
</dbReference>
<accession>A0A4Q7YPS6</accession>
<evidence type="ECO:0000313" key="6">
    <source>
        <dbReference type="EMBL" id="RZU39782.1"/>
    </source>
</evidence>
<dbReference type="Gene3D" id="3.40.50.2300">
    <property type="match status" value="1"/>
</dbReference>
<dbReference type="InterPro" id="IPR001867">
    <property type="entry name" value="OmpR/PhoB-type_DNA-bd"/>
</dbReference>
<dbReference type="InterPro" id="IPR039420">
    <property type="entry name" value="WalR-like"/>
</dbReference>
<dbReference type="Pfam" id="PF00486">
    <property type="entry name" value="Trans_reg_C"/>
    <property type="match status" value="1"/>
</dbReference>
<dbReference type="CDD" id="cd00383">
    <property type="entry name" value="trans_reg_C"/>
    <property type="match status" value="1"/>
</dbReference>
<protein>
    <submittedName>
        <fullName evidence="6">Two-component system KDP operon response regulator KdpE</fullName>
    </submittedName>
</protein>
<dbReference type="PANTHER" id="PTHR48111:SF50">
    <property type="entry name" value="KDP OPERON TRANSCRIPTIONAL REGULATORY PROTEIN KDPE"/>
    <property type="match status" value="1"/>
</dbReference>
<dbReference type="RefSeq" id="WP_130417946.1">
    <property type="nucleotide sequence ID" value="NZ_SHKW01000001.1"/>
</dbReference>
<dbReference type="PROSITE" id="PS50110">
    <property type="entry name" value="RESPONSE_REGULATORY"/>
    <property type="match status" value="1"/>
</dbReference>
<dbReference type="InterPro" id="IPR036388">
    <property type="entry name" value="WH-like_DNA-bd_sf"/>
</dbReference>
<evidence type="ECO:0000259" key="5">
    <source>
        <dbReference type="PROSITE" id="PS51755"/>
    </source>
</evidence>
<keyword evidence="2" id="KW-0597">Phosphoprotein</keyword>
<dbReference type="InterPro" id="IPR011006">
    <property type="entry name" value="CheY-like_superfamily"/>
</dbReference>
<comment type="caution">
    <text evidence="6">The sequence shown here is derived from an EMBL/GenBank/DDBJ whole genome shotgun (WGS) entry which is preliminary data.</text>
</comment>
<feature type="DNA-binding region" description="OmpR/PhoB-type" evidence="3">
    <location>
        <begin position="132"/>
        <end position="231"/>
    </location>
</feature>
<reference evidence="6 7" key="1">
    <citation type="submission" date="2019-02" db="EMBL/GenBank/DDBJ databases">
        <title>Genomic Encyclopedia of Archaeal and Bacterial Type Strains, Phase II (KMG-II): from individual species to whole genera.</title>
        <authorList>
            <person name="Goeker M."/>
        </authorList>
    </citation>
    <scope>NUCLEOTIDE SEQUENCE [LARGE SCALE GENOMIC DNA]</scope>
    <source>
        <strain evidence="6 7">DSM 18101</strain>
    </source>
</reference>
<dbReference type="Pfam" id="PF00072">
    <property type="entry name" value="Response_reg"/>
    <property type="match status" value="1"/>
</dbReference>
<dbReference type="PANTHER" id="PTHR48111">
    <property type="entry name" value="REGULATOR OF RPOS"/>
    <property type="match status" value="1"/>
</dbReference>
<dbReference type="CDD" id="cd17574">
    <property type="entry name" value="REC_OmpR"/>
    <property type="match status" value="1"/>
</dbReference>
<keyword evidence="1 3" id="KW-0238">DNA-binding</keyword>
<feature type="domain" description="Response regulatory" evidence="4">
    <location>
        <begin position="7"/>
        <end position="121"/>
    </location>
</feature>
<dbReference type="SMART" id="SM00862">
    <property type="entry name" value="Trans_reg_C"/>
    <property type="match status" value="1"/>
</dbReference>
<evidence type="ECO:0000259" key="4">
    <source>
        <dbReference type="PROSITE" id="PS50110"/>
    </source>
</evidence>
<evidence type="ECO:0000256" key="3">
    <source>
        <dbReference type="PROSITE-ProRule" id="PRU01091"/>
    </source>
</evidence>
<dbReference type="Proteomes" id="UP000292958">
    <property type="component" value="Unassembled WGS sequence"/>
</dbReference>
<dbReference type="InterPro" id="IPR001789">
    <property type="entry name" value="Sig_transdc_resp-reg_receiver"/>
</dbReference>